<dbReference type="EMBL" id="AFNV02000011">
    <property type="protein sequence ID" value="ERJ19204.1"/>
    <property type="molecule type" value="Genomic_DNA"/>
</dbReference>
<dbReference type="OrthoDB" id="9801656at2"/>
<keyword evidence="2" id="KW-0808">Transferase</keyword>
<dbReference type="GO" id="GO:0046027">
    <property type="term" value="F:phospholipid:diacylglycerol acyltransferase activity"/>
    <property type="evidence" value="ECO:0007669"/>
    <property type="project" value="UniProtKB-EC"/>
</dbReference>
<dbReference type="EC" id="2.3.1.158" evidence="2"/>
<evidence type="ECO:0000313" key="2">
    <source>
        <dbReference type="EMBL" id="ERJ19204.1"/>
    </source>
</evidence>
<dbReference type="RefSeq" id="WP_006914794.1">
    <property type="nucleotide sequence ID" value="NZ_AFNV02000011.1"/>
</dbReference>
<keyword evidence="2" id="KW-0012">Acyltransferase</keyword>
<keyword evidence="3" id="KW-1185">Reference proteome</keyword>
<dbReference type="AlphaFoldDB" id="U2FT77"/>
<reference evidence="2 3" key="1">
    <citation type="journal article" date="2011" name="J. Bacteriol.">
        <title>Genome sequence of Salinisphaera shabanensis, a gammaproteobacterium from the harsh, variable environment of the brine-seawater interface of the Shaban Deep in the Red Sea.</title>
        <authorList>
            <person name="Antunes A."/>
            <person name="Alam I."/>
            <person name="Bajic V.B."/>
            <person name="Stingl U."/>
        </authorList>
    </citation>
    <scope>NUCLEOTIDE SEQUENCE [LARGE SCALE GENOMIC DNA]</scope>
    <source>
        <strain evidence="2 3">E1L3A</strain>
    </source>
</reference>
<accession>U2FT77</accession>
<dbReference type="Pfam" id="PF13302">
    <property type="entry name" value="Acetyltransf_3"/>
    <property type="match status" value="1"/>
</dbReference>
<dbReference type="eggNOG" id="COG1670">
    <property type="taxonomic scope" value="Bacteria"/>
</dbReference>
<feature type="domain" description="N-acetyltransferase" evidence="1">
    <location>
        <begin position="14"/>
        <end position="153"/>
    </location>
</feature>
<dbReference type="SUPFAM" id="SSF55729">
    <property type="entry name" value="Acyl-CoA N-acyltransferases (Nat)"/>
    <property type="match status" value="1"/>
</dbReference>
<protein>
    <submittedName>
        <fullName evidence="2">Acteyltransferase GNAT family protein</fullName>
        <ecNumber evidence="2">2.3.1.158</ecNumber>
    </submittedName>
</protein>
<reference evidence="2 3" key="2">
    <citation type="journal article" date="2013" name="PLoS ONE">
        <title>INDIGO - INtegrated Data Warehouse of MIcrobial GenOmes with Examples from the Red Sea Extremophiles.</title>
        <authorList>
            <person name="Alam I."/>
            <person name="Antunes A."/>
            <person name="Kamau A.A."/>
            <person name="Ba Alawi W."/>
            <person name="Kalkatawi M."/>
            <person name="Stingl U."/>
            <person name="Bajic V.B."/>
        </authorList>
    </citation>
    <scope>NUCLEOTIDE SEQUENCE [LARGE SCALE GENOMIC DNA]</scope>
    <source>
        <strain evidence="2 3">E1L3A</strain>
    </source>
</reference>
<sequence>MKSGIEPTVLTGERVLLEPLGHEHESELAEAVRDGELWRLWYTFVPAPDAVEAYIDGAHAEQAAGGLAFAVRDRASDTVIGSTRFCHVDAGNRRAEIGYTWYAQRFQRTALNTECKRLMLAHAFEQLDAIAIEFRTHWHNRASRAAIARLGAKQDGVLRNHQISDDGILRDTVVFSILAHEWPAVRQNLDFQLERRG</sequence>
<gene>
    <name evidence="2" type="ORF">SSPSH_001812</name>
</gene>
<dbReference type="Gene3D" id="3.40.630.30">
    <property type="match status" value="1"/>
</dbReference>
<evidence type="ECO:0000259" key="1">
    <source>
        <dbReference type="Pfam" id="PF13302"/>
    </source>
</evidence>
<dbReference type="Proteomes" id="UP000006242">
    <property type="component" value="Unassembled WGS sequence"/>
</dbReference>
<proteinExistence type="predicted"/>
<dbReference type="InterPro" id="IPR000182">
    <property type="entry name" value="GNAT_dom"/>
</dbReference>
<name>U2FT77_9GAMM</name>
<evidence type="ECO:0000313" key="3">
    <source>
        <dbReference type="Proteomes" id="UP000006242"/>
    </source>
</evidence>
<dbReference type="STRING" id="1033802.SSPSH_001812"/>
<organism evidence="2 3">
    <name type="scientific">Salinisphaera shabanensis E1L3A</name>
    <dbReference type="NCBI Taxonomy" id="1033802"/>
    <lineage>
        <taxon>Bacteria</taxon>
        <taxon>Pseudomonadati</taxon>
        <taxon>Pseudomonadota</taxon>
        <taxon>Gammaproteobacteria</taxon>
        <taxon>Salinisphaerales</taxon>
        <taxon>Salinisphaeraceae</taxon>
        <taxon>Salinisphaera</taxon>
    </lineage>
</organism>
<comment type="caution">
    <text evidence="2">The sequence shown here is derived from an EMBL/GenBank/DDBJ whole genome shotgun (WGS) entry which is preliminary data.</text>
</comment>
<dbReference type="InterPro" id="IPR016181">
    <property type="entry name" value="Acyl_CoA_acyltransferase"/>
</dbReference>
<dbReference type="PANTHER" id="PTHR43610:SF1">
    <property type="entry name" value="N-ACETYLTRANSFERASE DOMAIN-CONTAINING PROTEIN"/>
    <property type="match status" value="1"/>
</dbReference>
<dbReference type="PANTHER" id="PTHR43610">
    <property type="entry name" value="BLL6696 PROTEIN"/>
    <property type="match status" value="1"/>
</dbReference>